<dbReference type="Proteomes" id="UP000271125">
    <property type="component" value="Unassembled WGS sequence"/>
</dbReference>
<keyword evidence="1" id="KW-0472">Membrane</keyword>
<accession>A0A660SJX5</accession>
<sequence length="148" mass="17760">MDHKYYKILIEKKTDKLIDDDELLILNKHLETCEECRNDLKEVEEMEKLIKMHRYRSPEDKIWTEYKGGFYAKIERGVGWIFFSIGIIVLLISGMFYFIRDFLFDPSVSLVLRLGVSALIIGFVILLVSIIRERVFFNKRERYKEVKR</sequence>
<evidence type="ECO:0000256" key="1">
    <source>
        <dbReference type="SAM" id="Phobius"/>
    </source>
</evidence>
<gene>
    <name evidence="2" type="ORF">DRP43_02810</name>
</gene>
<proteinExistence type="predicted"/>
<name>A0A660SJX5_UNCT6</name>
<evidence type="ECO:0000313" key="2">
    <source>
        <dbReference type="EMBL" id="RKX71064.1"/>
    </source>
</evidence>
<keyword evidence="1" id="KW-0812">Transmembrane</keyword>
<protein>
    <recommendedName>
        <fullName evidence="4">Zinc-finger domain-containing protein</fullName>
    </recommendedName>
</protein>
<dbReference type="AlphaFoldDB" id="A0A660SJX5"/>
<comment type="caution">
    <text evidence="2">The sequence shown here is derived from an EMBL/GenBank/DDBJ whole genome shotgun (WGS) entry which is preliminary data.</text>
</comment>
<feature type="transmembrane region" description="Helical" evidence="1">
    <location>
        <begin position="111"/>
        <end position="131"/>
    </location>
</feature>
<feature type="transmembrane region" description="Helical" evidence="1">
    <location>
        <begin position="77"/>
        <end position="99"/>
    </location>
</feature>
<reference evidence="2 3" key="1">
    <citation type="submission" date="2018-06" db="EMBL/GenBank/DDBJ databases">
        <title>Extensive metabolic versatility and redundancy in microbially diverse, dynamic hydrothermal sediments.</title>
        <authorList>
            <person name="Dombrowski N."/>
            <person name="Teske A."/>
            <person name="Baker B.J."/>
        </authorList>
    </citation>
    <scope>NUCLEOTIDE SEQUENCE [LARGE SCALE GENOMIC DNA]</scope>
    <source>
        <strain evidence="2">B10_G13</strain>
    </source>
</reference>
<keyword evidence="1" id="KW-1133">Transmembrane helix</keyword>
<organism evidence="2 3">
    <name type="scientific">candidate division TA06 bacterium</name>
    <dbReference type="NCBI Taxonomy" id="2250710"/>
    <lineage>
        <taxon>Bacteria</taxon>
        <taxon>Bacteria division TA06</taxon>
    </lineage>
</organism>
<dbReference type="EMBL" id="QNBD01000106">
    <property type="protein sequence ID" value="RKX71064.1"/>
    <property type="molecule type" value="Genomic_DNA"/>
</dbReference>
<evidence type="ECO:0008006" key="4">
    <source>
        <dbReference type="Google" id="ProtNLM"/>
    </source>
</evidence>
<evidence type="ECO:0000313" key="3">
    <source>
        <dbReference type="Proteomes" id="UP000271125"/>
    </source>
</evidence>